<protein>
    <submittedName>
        <fullName evidence="3">Zinc ribbon domain-containing protein</fullName>
    </submittedName>
</protein>
<evidence type="ECO:0000256" key="1">
    <source>
        <dbReference type="SAM" id="Phobius"/>
    </source>
</evidence>
<feature type="transmembrane region" description="Helical" evidence="1">
    <location>
        <begin position="244"/>
        <end position="265"/>
    </location>
</feature>
<accession>A0ABU9BWH0</accession>
<keyword evidence="1" id="KW-0812">Transmembrane</keyword>
<proteinExistence type="predicted"/>
<gene>
    <name evidence="3" type="ORF">AACH06_19155</name>
</gene>
<reference evidence="3 4" key="1">
    <citation type="submission" date="2024-04" db="EMBL/GenBank/DDBJ databases">
        <title>Novel species of the genus Ideonella isolated from streams.</title>
        <authorList>
            <person name="Lu H."/>
        </authorList>
    </citation>
    <scope>NUCLEOTIDE SEQUENCE [LARGE SCALE GENOMIC DNA]</scope>
    <source>
        <strain evidence="3 4">DXS29W</strain>
    </source>
</reference>
<keyword evidence="4" id="KW-1185">Reference proteome</keyword>
<sequence length="599" mass="63432">MAYDYSSDNQRLELPNPYRVQNAFLLLCALITGAGGLAALVWARAYLHYGGGHGALAVLVGMGLLSAAIGFSVRAARRLRFFFGRGRPASLAPEVAVGATGNSAAADQYKAMLRQGGLEYPEPQGALNGLLYHAMPWLITAPLKVQAMAQTQFFNALSFAATLVSFVVGWWLLGTDDSRPVIAAAYLAFAAVVLLKPLHAGERARMSSAWLIGLAVVAVVGPVLVGFAGRLLPALTIPLHGQAFFLLGAALVAVGLILLSLYAQVDGPPATERSMEQLTLSMNGPPAALITELDRRLQDGWAERIPNRRYTRLEPHTPASDGAGRFAGELMEESQPMPLGGTTAPTLLGALRMPRHRGLVLLDLYATLLVVGATVLALFYLKSLDPSLPPGESMNWGHAPVGYSLICLAVAAFCFQSASAIWGRFNFESVLVWVELLGTWQTSRIGTGNQLSSQLHSDNEVVRVESMTLRVWRARIESVVFGKDDQRQVTAMFGTAQEARQLAAHLADFAGRQSIFVAPAAAADQQRLVSLQASERALAAGAKAAPGSALGSAAAEHEALRVEAAHAKAARFCTACGAAASPGARFCSQCGQALGELPG</sequence>
<comment type="caution">
    <text evidence="3">The sequence shown here is derived from an EMBL/GenBank/DDBJ whole genome shotgun (WGS) entry which is preliminary data.</text>
</comment>
<evidence type="ECO:0000313" key="4">
    <source>
        <dbReference type="Proteomes" id="UP001371218"/>
    </source>
</evidence>
<feature type="transmembrane region" description="Helical" evidence="1">
    <location>
        <begin position="55"/>
        <end position="76"/>
    </location>
</feature>
<feature type="transmembrane region" description="Helical" evidence="1">
    <location>
        <begin position="210"/>
        <end position="232"/>
    </location>
</feature>
<dbReference type="Pfam" id="PF13240">
    <property type="entry name" value="Zn_Ribbon_1"/>
    <property type="match status" value="1"/>
</dbReference>
<feature type="transmembrane region" description="Helical" evidence="1">
    <location>
        <begin position="153"/>
        <end position="173"/>
    </location>
</feature>
<feature type="transmembrane region" description="Helical" evidence="1">
    <location>
        <begin position="401"/>
        <end position="422"/>
    </location>
</feature>
<dbReference type="RefSeq" id="WP_341427367.1">
    <property type="nucleotide sequence ID" value="NZ_JBBUTG010000013.1"/>
</dbReference>
<keyword evidence="1" id="KW-0472">Membrane</keyword>
<evidence type="ECO:0000313" key="3">
    <source>
        <dbReference type="EMBL" id="MEK8032945.1"/>
    </source>
</evidence>
<feature type="transmembrane region" description="Helical" evidence="1">
    <location>
        <begin position="179"/>
        <end position="198"/>
    </location>
</feature>
<dbReference type="SUPFAM" id="SSF103473">
    <property type="entry name" value="MFS general substrate transporter"/>
    <property type="match status" value="1"/>
</dbReference>
<dbReference type="Proteomes" id="UP001371218">
    <property type="component" value="Unassembled WGS sequence"/>
</dbReference>
<keyword evidence="1" id="KW-1133">Transmembrane helix</keyword>
<feature type="domain" description="Zinc-ribbon" evidence="2">
    <location>
        <begin position="572"/>
        <end position="594"/>
    </location>
</feature>
<feature type="transmembrane region" description="Helical" evidence="1">
    <location>
        <begin position="23"/>
        <end position="43"/>
    </location>
</feature>
<evidence type="ECO:0000259" key="2">
    <source>
        <dbReference type="Pfam" id="PF13240"/>
    </source>
</evidence>
<dbReference type="EMBL" id="JBBUTG010000013">
    <property type="protein sequence ID" value="MEK8032945.1"/>
    <property type="molecule type" value="Genomic_DNA"/>
</dbReference>
<name>A0ABU9BWH0_9BURK</name>
<organism evidence="3 4">
    <name type="scientific">Ideonella lacteola</name>
    <dbReference type="NCBI Taxonomy" id="2984193"/>
    <lineage>
        <taxon>Bacteria</taxon>
        <taxon>Pseudomonadati</taxon>
        <taxon>Pseudomonadota</taxon>
        <taxon>Betaproteobacteria</taxon>
        <taxon>Burkholderiales</taxon>
        <taxon>Sphaerotilaceae</taxon>
        <taxon>Ideonella</taxon>
    </lineage>
</organism>
<feature type="transmembrane region" description="Helical" evidence="1">
    <location>
        <begin position="359"/>
        <end position="381"/>
    </location>
</feature>
<dbReference type="InterPro" id="IPR036259">
    <property type="entry name" value="MFS_trans_sf"/>
</dbReference>
<dbReference type="InterPro" id="IPR026870">
    <property type="entry name" value="Zinc_ribbon_dom"/>
</dbReference>